<comment type="similarity">
    <text evidence="1">Belongs to the short-chain dehydrogenases/reductases (SDR) family.</text>
</comment>
<keyword evidence="2" id="KW-0560">Oxidoreductase</keyword>
<dbReference type="PANTHER" id="PTHR43008:SF8">
    <property type="entry name" value="BENZIL REDUCTASE ((S)-BENZOIN FORMING) IRC24"/>
    <property type="match status" value="1"/>
</dbReference>
<name>A0A8H5Z8Z5_9HYPO</name>
<dbReference type="EMBL" id="JAAOAN010000018">
    <property type="protein sequence ID" value="KAF5725012.1"/>
    <property type="molecule type" value="Genomic_DNA"/>
</dbReference>
<evidence type="ECO:0000313" key="3">
    <source>
        <dbReference type="EMBL" id="KAF5725012.1"/>
    </source>
</evidence>
<dbReference type="OrthoDB" id="5079037at2759"/>
<evidence type="ECO:0000256" key="2">
    <source>
        <dbReference type="ARBA" id="ARBA00023002"/>
    </source>
</evidence>
<keyword evidence="4" id="KW-1185">Reference proteome</keyword>
<protein>
    <submittedName>
        <fullName evidence="3">Uncharacterized protein</fullName>
    </submittedName>
</protein>
<dbReference type="GO" id="GO:0050664">
    <property type="term" value="F:oxidoreductase activity, acting on NAD(P)H, oxygen as acceptor"/>
    <property type="evidence" value="ECO:0007669"/>
    <property type="project" value="TreeGrafter"/>
</dbReference>
<dbReference type="GO" id="GO:0016616">
    <property type="term" value="F:oxidoreductase activity, acting on the CH-OH group of donors, NAD or NADP as acceptor"/>
    <property type="evidence" value="ECO:0007669"/>
    <property type="project" value="UniProtKB-ARBA"/>
</dbReference>
<dbReference type="Proteomes" id="UP000544331">
    <property type="component" value="Unassembled WGS sequence"/>
</dbReference>
<dbReference type="Gene3D" id="3.40.50.720">
    <property type="entry name" value="NAD(P)-binding Rossmann-like Domain"/>
    <property type="match status" value="1"/>
</dbReference>
<comment type="caution">
    <text evidence="3">The sequence shown here is derived from an EMBL/GenBank/DDBJ whole genome shotgun (WGS) entry which is preliminary data.</text>
</comment>
<evidence type="ECO:0000313" key="4">
    <source>
        <dbReference type="Proteomes" id="UP000544331"/>
    </source>
</evidence>
<accession>A0A8H5Z8Z5</accession>
<reference evidence="3 4" key="1">
    <citation type="submission" date="2020-05" db="EMBL/GenBank/DDBJ databases">
        <title>Identification and distribution of gene clusters putatively required for synthesis of sphingolipid metabolism inhibitors in phylogenetically diverse species of the filamentous fungus Fusarium.</title>
        <authorList>
            <person name="Kim H.-S."/>
            <person name="Busman M."/>
            <person name="Brown D.W."/>
            <person name="Divon H."/>
            <person name="Uhlig S."/>
            <person name="Proctor R.H."/>
        </authorList>
    </citation>
    <scope>NUCLEOTIDE SEQUENCE [LARGE SCALE GENOMIC DNA]</scope>
    <source>
        <strain evidence="3 4">NRRL 66235</strain>
    </source>
</reference>
<dbReference type="Pfam" id="PF00106">
    <property type="entry name" value="adh_short"/>
    <property type="match status" value="1"/>
</dbReference>
<dbReference type="SUPFAM" id="SSF51735">
    <property type="entry name" value="NAD(P)-binding Rossmann-fold domains"/>
    <property type="match status" value="1"/>
</dbReference>
<sequence>MDANKVTTEFIYFHLPEEVKPESIQDPNGTRILNLFHEAKLQDGYNWSAWGRSEEDRNALVWVIANETWFGSNLEWSNEDSTISINELENLACPSPAIVKLRTNLTPTLSSVGGINSAPIVDLTTMPFVAGMSVEDDASTREVLSTMREAVLNKLPEDLAPSYWVMSTWDTRPVVPHPESPTGQNFRSKYIGPVKAKMLSYPEGIVSHVVAVDLKAEKLESIQGDYPQKLHIVVGDVCQENTNIQAVETAIRYGRRLTTLILNAATYRPLGAFPTLSLESWKHTFNINFFSNIHMLQVAWHHLQESSGSVIVTSSRAVLNYLCGCIPLEDCRISSIAITPGAVDTDMQTGLREEGTVSPEVQKFLNALKAEGRLLKPEEPAAAFAKLVETGIPKDLNGRTVYWEDIL</sequence>
<evidence type="ECO:0000256" key="1">
    <source>
        <dbReference type="ARBA" id="ARBA00006484"/>
    </source>
</evidence>
<dbReference type="AlphaFoldDB" id="A0A8H5Z8Z5"/>
<dbReference type="InterPro" id="IPR002347">
    <property type="entry name" value="SDR_fam"/>
</dbReference>
<dbReference type="PANTHER" id="PTHR43008">
    <property type="entry name" value="BENZIL REDUCTASE"/>
    <property type="match status" value="1"/>
</dbReference>
<gene>
    <name evidence="3" type="ORF">FMUND_250</name>
</gene>
<organism evidence="3 4">
    <name type="scientific">Fusarium mundagurra</name>
    <dbReference type="NCBI Taxonomy" id="1567541"/>
    <lineage>
        <taxon>Eukaryota</taxon>
        <taxon>Fungi</taxon>
        <taxon>Dikarya</taxon>
        <taxon>Ascomycota</taxon>
        <taxon>Pezizomycotina</taxon>
        <taxon>Sordariomycetes</taxon>
        <taxon>Hypocreomycetidae</taxon>
        <taxon>Hypocreales</taxon>
        <taxon>Nectriaceae</taxon>
        <taxon>Fusarium</taxon>
        <taxon>Fusarium fujikuroi species complex</taxon>
    </lineage>
</organism>
<dbReference type="InterPro" id="IPR036291">
    <property type="entry name" value="NAD(P)-bd_dom_sf"/>
</dbReference>
<proteinExistence type="inferred from homology"/>